<keyword evidence="6" id="KW-0479">Metal-binding</keyword>
<dbReference type="RefSeq" id="WP_067988208.1">
    <property type="nucleotide sequence ID" value="NZ_JBHSLU010000070.1"/>
</dbReference>
<evidence type="ECO:0000256" key="1">
    <source>
        <dbReference type="ARBA" id="ARBA00003469"/>
    </source>
</evidence>
<feature type="signal peptide" evidence="12">
    <location>
        <begin position="1"/>
        <end position="24"/>
    </location>
</feature>
<evidence type="ECO:0000256" key="7">
    <source>
        <dbReference type="ARBA" id="ARBA00022898"/>
    </source>
</evidence>
<keyword evidence="7" id="KW-0663">Pyridoxal phosphate</keyword>
<dbReference type="Proteomes" id="UP001596060">
    <property type="component" value="Unassembled WGS sequence"/>
</dbReference>
<dbReference type="Pfam" id="PF09084">
    <property type="entry name" value="NMT1"/>
    <property type="match status" value="1"/>
</dbReference>
<accession>A0ABW0P7I5</accession>
<sequence length="349" mass="37360">MLRRHLVKAASAIALLASTGLAQAFEKVVIQNGSPVPAAAYVDYYVAQEAGFFAEEGLDVAVRYAQGAPQAAQITASGGADLGQFAFEPYLYGYAQGMRGKFIFNYSNHNIFFMAVPVDSPARSVADLAGKTIGVSNMGSGSLIVARSMLRAAGLKSDPSVFLPVGVGDSALQALKSGKVQALSLWDGGYAALERAGVKLRYLHHPRIGFIGSDGLFVADSAYDRVKDRAVGILRALVKARIFMRENPEAALRIYWKANPASRQGATDADALRTGMAELSFMMNLGDETPIDQIGRFDLDKLTNYLAVMKEEGVLTSDLSAKALATNELMDRVGPIDAQAVRAKARGWK</sequence>
<reference evidence="15" key="1">
    <citation type="journal article" date="2019" name="Int. J. Syst. Evol. Microbiol.">
        <title>The Global Catalogue of Microorganisms (GCM) 10K type strain sequencing project: providing services to taxonomists for standard genome sequencing and annotation.</title>
        <authorList>
            <consortium name="The Broad Institute Genomics Platform"/>
            <consortium name="The Broad Institute Genome Sequencing Center for Infectious Disease"/>
            <person name="Wu L."/>
            <person name="Ma J."/>
        </authorList>
    </citation>
    <scope>NUCLEOTIDE SEQUENCE [LARGE SCALE GENOMIC DNA]</scope>
    <source>
        <strain evidence="15">CCUG 43117</strain>
    </source>
</reference>
<evidence type="ECO:0000256" key="12">
    <source>
        <dbReference type="SAM" id="SignalP"/>
    </source>
</evidence>
<comment type="caution">
    <text evidence="14">The sequence shown here is derived from an EMBL/GenBank/DDBJ whole genome shotgun (WGS) entry which is preliminary data.</text>
</comment>
<evidence type="ECO:0000256" key="10">
    <source>
        <dbReference type="ARBA" id="ARBA00033171"/>
    </source>
</evidence>
<dbReference type="InterPro" id="IPR015168">
    <property type="entry name" value="SsuA/THI5"/>
</dbReference>
<evidence type="ECO:0000259" key="13">
    <source>
        <dbReference type="Pfam" id="PF09084"/>
    </source>
</evidence>
<comment type="function">
    <text evidence="1">Responsible for the formation of the pyrimidine heterocycle in the thiamine biosynthesis pathway. Catalyzes the formation of hydroxymethylpyrimidine phosphate (HMP-P) from histidine and pyridoxal phosphate (PLP). The protein uses PLP and the active site histidine to form HMP-P, generating an inactive enzyme. The enzyme can only undergo a single turnover, which suggests it is a suicide enzyme.</text>
</comment>
<organism evidence="14 15">
    <name type="scientific">Bosea massiliensis</name>
    <dbReference type="NCBI Taxonomy" id="151419"/>
    <lineage>
        <taxon>Bacteria</taxon>
        <taxon>Pseudomonadati</taxon>
        <taxon>Pseudomonadota</taxon>
        <taxon>Alphaproteobacteria</taxon>
        <taxon>Hyphomicrobiales</taxon>
        <taxon>Boseaceae</taxon>
        <taxon>Bosea</taxon>
    </lineage>
</organism>
<dbReference type="PANTHER" id="PTHR31528:SF1">
    <property type="entry name" value="4-AMINO-5-HYDROXYMETHYL-2-METHYLPYRIMIDINE PHOSPHATE SYNTHASE THI11-RELATED"/>
    <property type="match status" value="1"/>
</dbReference>
<feature type="domain" description="SsuA/THI5-like" evidence="13">
    <location>
        <begin position="43"/>
        <end position="251"/>
    </location>
</feature>
<keyword evidence="9" id="KW-0408">Iron</keyword>
<comment type="subunit">
    <text evidence="4">Homodimer.</text>
</comment>
<dbReference type="Gene3D" id="3.40.190.10">
    <property type="entry name" value="Periplasmic binding protein-like II"/>
    <property type="match status" value="2"/>
</dbReference>
<proteinExistence type="inferred from homology"/>
<keyword evidence="12" id="KW-0732">Signal</keyword>
<dbReference type="PANTHER" id="PTHR31528">
    <property type="entry name" value="4-AMINO-5-HYDROXYMETHYL-2-METHYLPYRIMIDINE PHOSPHATE SYNTHASE THI11-RELATED"/>
    <property type="match status" value="1"/>
</dbReference>
<protein>
    <recommendedName>
        <fullName evidence="10">Thiamine pyrimidine synthase</fullName>
    </recommendedName>
</protein>
<comment type="pathway">
    <text evidence="2">Cofactor biosynthesis; thiamine diphosphate biosynthesis.</text>
</comment>
<evidence type="ECO:0000256" key="11">
    <source>
        <dbReference type="ARBA" id="ARBA00048179"/>
    </source>
</evidence>
<evidence type="ECO:0000256" key="2">
    <source>
        <dbReference type="ARBA" id="ARBA00004948"/>
    </source>
</evidence>
<keyword evidence="5" id="KW-0808">Transferase</keyword>
<comment type="catalytic activity">
    <reaction evidence="11">
        <text>N(6)-(pyridoxal phosphate)-L-lysyl-[4-amino-5-hydroxymethyl-2-methylpyrimidine phosphate synthase] + L-histidyl-[4-amino-5-hydroxymethyl-2-methylpyrimidine phosphate synthase] + 2 Fe(3+) + 4 H2O = L-lysyl-[4-amino-5-hydroxymethyl-2-methylpyrimidine phosphate synthase] + (2S)-2-amino-5-hydroxy-4-oxopentanoyl-[4-amino-5-hydroxymethyl-2-methylpyrimidine phosphate synthase] + 4-amino-2-methyl-5-(phosphooxymethyl)pyrimidine + 3-oxopropanoate + 2 Fe(2+) + 2 H(+)</text>
        <dbReference type="Rhea" id="RHEA:65756"/>
        <dbReference type="Rhea" id="RHEA-COMP:16892"/>
        <dbReference type="Rhea" id="RHEA-COMP:16893"/>
        <dbReference type="Rhea" id="RHEA-COMP:16894"/>
        <dbReference type="Rhea" id="RHEA-COMP:16895"/>
        <dbReference type="ChEBI" id="CHEBI:15377"/>
        <dbReference type="ChEBI" id="CHEBI:15378"/>
        <dbReference type="ChEBI" id="CHEBI:29033"/>
        <dbReference type="ChEBI" id="CHEBI:29034"/>
        <dbReference type="ChEBI" id="CHEBI:29969"/>
        <dbReference type="ChEBI" id="CHEBI:29979"/>
        <dbReference type="ChEBI" id="CHEBI:33190"/>
        <dbReference type="ChEBI" id="CHEBI:58354"/>
        <dbReference type="ChEBI" id="CHEBI:143915"/>
        <dbReference type="ChEBI" id="CHEBI:157692"/>
    </reaction>
    <physiologicalReaction direction="left-to-right" evidence="11">
        <dbReference type="Rhea" id="RHEA:65757"/>
    </physiologicalReaction>
</comment>
<evidence type="ECO:0000256" key="4">
    <source>
        <dbReference type="ARBA" id="ARBA00011738"/>
    </source>
</evidence>
<evidence type="ECO:0000256" key="8">
    <source>
        <dbReference type="ARBA" id="ARBA00022977"/>
    </source>
</evidence>
<gene>
    <name evidence="14" type="ORF">ACFPN9_21310</name>
</gene>
<evidence type="ECO:0000313" key="14">
    <source>
        <dbReference type="EMBL" id="MFC5507788.1"/>
    </source>
</evidence>
<evidence type="ECO:0000313" key="15">
    <source>
        <dbReference type="Proteomes" id="UP001596060"/>
    </source>
</evidence>
<dbReference type="InterPro" id="IPR027939">
    <property type="entry name" value="NMT1/THI5"/>
</dbReference>
<evidence type="ECO:0000256" key="6">
    <source>
        <dbReference type="ARBA" id="ARBA00022723"/>
    </source>
</evidence>
<keyword evidence="8" id="KW-0784">Thiamine biosynthesis</keyword>
<evidence type="ECO:0000256" key="5">
    <source>
        <dbReference type="ARBA" id="ARBA00022679"/>
    </source>
</evidence>
<dbReference type="EMBL" id="JBHSLU010000070">
    <property type="protein sequence ID" value="MFC5507788.1"/>
    <property type="molecule type" value="Genomic_DNA"/>
</dbReference>
<evidence type="ECO:0000256" key="3">
    <source>
        <dbReference type="ARBA" id="ARBA00009406"/>
    </source>
</evidence>
<name>A0ABW0P7I5_9HYPH</name>
<dbReference type="SUPFAM" id="SSF53850">
    <property type="entry name" value="Periplasmic binding protein-like II"/>
    <property type="match status" value="1"/>
</dbReference>
<comment type="similarity">
    <text evidence="3">Belongs to the NMT1/THI5 family.</text>
</comment>
<keyword evidence="15" id="KW-1185">Reference proteome</keyword>
<feature type="chain" id="PRO_5045142208" description="Thiamine pyrimidine synthase" evidence="12">
    <location>
        <begin position="25"/>
        <end position="349"/>
    </location>
</feature>
<evidence type="ECO:0000256" key="9">
    <source>
        <dbReference type="ARBA" id="ARBA00023004"/>
    </source>
</evidence>